<dbReference type="Pfam" id="PF00707">
    <property type="entry name" value="IF3_C"/>
    <property type="match status" value="1"/>
</dbReference>
<dbReference type="FunFam" id="3.30.110.10:FF:000001">
    <property type="entry name" value="Translation initiation factor IF-3"/>
    <property type="match status" value="1"/>
</dbReference>
<dbReference type="InterPro" id="IPR001288">
    <property type="entry name" value="Translation_initiation_fac_3"/>
</dbReference>
<dbReference type="SUPFAM" id="SSF55200">
    <property type="entry name" value="Translation initiation factor IF3, C-terminal domain"/>
    <property type="match status" value="1"/>
</dbReference>
<dbReference type="PANTHER" id="PTHR10938:SF0">
    <property type="entry name" value="TRANSLATION INITIATION FACTOR IF-3, MITOCHONDRIAL"/>
    <property type="match status" value="1"/>
</dbReference>
<dbReference type="AlphaFoldDB" id="A0A1F4U4P9"/>
<dbReference type="InterPro" id="IPR019813">
    <property type="entry name" value="Translation_initiation_fac3_CS"/>
</dbReference>
<evidence type="ECO:0000259" key="7">
    <source>
        <dbReference type="Pfam" id="PF00707"/>
    </source>
</evidence>
<keyword evidence="4" id="KW-0963">Cytoplasm</keyword>
<dbReference type="GO" id="GO:0032790">
    <property type="term" value="P:ribosome disassembly"/>
    <property type="evidence" value="ECO:0007669"/>
    <property type="project" value="TreeGrafter"/>
</dbReference>
<evidence type="ECO:0000256" key="4">
    <source>
        <dbReference type="HAMAP-Rule" id="MF_00080"/>
    </source>
</evidence>
<proteinExistence type="inferred from homology"/>
<accession>A0A1F4U4P9</accession>
<evidence type="ECO:0000256" key="1">
    <source>
        <dbReference type="ARBA" id="ARBA00005439"/>
    </source>
</evidence>
<dbReference type="PROSITE" id="PS00938">
    <property type="entry name" value="IF3"/>
    <property type="match status" value="1"/>
</dbReference>
<dbReference type="EMBL" id="MEUJ01000005">
    <property type="protein sequence ID" value="OGC39945.1"/>
    <property type="molecule type" value="Genomic_DNA"/>
</dbReference>
<feature type="domain" description="Translation initiation factor 3 C-terminal" evidence="7">
    <location>
        <begin position="85"/>
        <end position="168"/>
    </location>
</feature>
<dbReference type="SUPFAM" id="SSF54364">
    <property type="entry name" value="Translation initiation factor IF3, N-terminal domain"/>
    <property type="match status" value="1"/>
</dbReference>
<comment type="subunit">
    <text evidence="4 6">Monomer.</text>
</comment>
<evidence type="ECO:0000259" key="8">
    <source>
        <dbReference type="Pfam" id="PF05198"/>
    </source>
</evidence>
<dbReference type="InterPro" id="IPR036787">
    <property type="entry name" value="T_IF-3_N_sf"/>
</dbReference>
<dbReference type="Pfam" id="PF05198">
    <property type="entry name" value="IF3_N"/>
    <property type="match status" value="1"/>
</dbReference>
<reference evidence="9 10" key="1">
    <citation type="journal article" date="2016" name="Nat. Commun.">
        <title>Thousands of microbial genomes shed light on interconnected biogeochemical processes in an aquifer system.</title>
        <authorList>
            <person name="Anantharaman K."/>
            <person name="Brown C.T."/>
            <person name="Hug L.A."/>
            <person name="Sharon I."/>
            <person name="Castelle C.J."/>
            <person name="Probst A.J."/>
            <person name="Thomas B.C."/>
            <person name="Singh A."/>
            <person name="Wilkins M.J."/>
            <person name="Karaoz U."/>
            <person name="Brodie E.L."/>
            <person name="Williams K.H."/>
            <person name="Hubbard S.S."/>
            <person name="Banfield J.F."/>
        </authorList>
    </citation>
    <scope>NUCLEOTIDE SEQUENCE [LARGE SCALE GENOMIC DNA]</scope>
</reference>
<sequence>MAKFYYVNDRIRVPEVRVIGPDGGQLGVLKTIDALRQAQELGKDLVLIVPNAKPPVARIIDFGKLKYEDTKHEKEVRKAQKAGVLKEVKLSFKIGDHDLNVRIRQAREFLEKGNKVKVAVYFRGREVTHKEIGRAVLQKLLDAVVDLGTPEKNPMMEGRSMVIILSPKKHA</sequence>
<dbReference type="Gene3D" id="3.30.110.10">
    <property type="entry name" value="Translation initiation factor 3 (IF-3), C-terminal domain"/>
    <property type="match status" value="1"/>
</dbReference>
<comment type="caution">
    <text evidence="9">The sequence shown here is derived from an EMBL/GenBank/DDBJ whole genome shotgun (WGS) entry which is preliminary data.</text>
</comment>
<comment type="similarity">
    <text evidence="1 4 6">Belongs to the IF-3 family.</text>
</comment>
<keyword evidence="2 4" id="KW-0396">Initiation factor</keyword>
<evidence type="ECO:0000256" key="3">
    <source>
        <dbReference type="ARBA" id="ARBA00022917"/>
    </source>
</evidence>
<evidence type="ECO:0000313" key="9">
    <source>
        <dbReference type="EMBL" id="OGC39945.1"/>
    </source>
</evidence>
<dbReference type="Gene3D" id="3.10.20.80">
    <property type="entry name" value="Translation initiation factor 3 (IF-3), N-terminal domain"/>
    <property type="match status" value="1"/>
</dbReference>
<comment type="subcellular location">
    <subcellularLocation>
        <location evidence="4 6">Cytoplasm</location>
    </subcellularLocation>
</comment>
<evidence type="ECO:0000256" key="6">
    <source>
        <dbReference type="RuleBase" id="RU000646"/>
    </source>
</evidence>
<evidence type="ECO:0000313" key="10">
    <source>
        <dbReference type="Proteomes" id="UP000179242"/>
    </source>
</evidence>
<protein>
    <recommendedName>
        <fullName evidence="4 5">Translation initiation factor IF-3</fullName>
    </recommendedName>
</protein>
<dbReference type="GO" id="GO:0003743">
    <property type="term" value="F:translation initiation factor activity"/>
    <property type="evidence" value="ECO:0007669"/>
    <property type="project" value="UniProtKB-UniRule"/>
</dbReference>
<dbReference type="HAMAP" id="MF_00080">
    <property type="entry name" value="IF_3"/>
    <property type="match status" value="1"/>
</dbReference>
<dbReference type="PANTHER" id="PTHR10938">
    <property type="entry name" value="TRANSLATION INITIATION FACTOR IF-3"/>
    <property type="match status" value="1"/>
</dbReference>
<dbReference type="GO" id="GO:0016020">
    <property type="term" value="C:membrane"/>
    <property type="evidence" value="ECO:0007669"/>
    <property type="project" value="TreeGrafter"/>
</dbReference>
<dbReference type="Proteomes" id="UP000179242">
    <property type="component" value="Unassembled WGS sequence"/>
</dbReference>
<evidence type="ECO:0000256" key="2">
    <source>
        <dbReference type="ARBA" id="ARBA00022540"/>
    </source>
</evidence>
<dbReference type="InterPro" id="IPR019815">
    <property type="entry name" value="Translation_initiation_fac_3_C"/>
</dbReference>
<feature type="domain" description="Translation initiation factor 3 N-terminal" evidence="8">
    <location>
        <begin position="7"/>
        <end position="75"/>
    </location>
</feature>
<dbReference type="InterPro" id="IPR019814">
    <property type="entry name" value="Translation_initiation_fac_3_N"/>
</dbReference>
<dbReference type="GO" id="GO:0043022">
    <property type="term" value="F:ribosome binding"/>
    <property type="evidence" value="ECO:0007669"/>
    <property type="project" value="TreeGrafter"/>
</dbReference>
<name>A0A1F4U4P9_UNCSA</name>
<dbReference type="InterPro" id="IPR036788">
    <property type="entry name" value="T_IF-3_C_sf"/>
</dbReference>
<comment type="function">
    <text evidence="4 6">IF-3 binds to the 30S ribosomal subunit and shifts the equilibrium between 70S ribosomes and their 50S and 30S subunits in favor of the free subunits, thus enhancing the availability of 30S subunits on which protein synthesis initiation begins.</text>
</comment>
<organism evidence="9 10">
    <name type="scientific">candidate division WOR-1 bacterium RIFOXYC2_FULL_46_14</name>
    <dbReference type="NCBI Taxonomy" id="1802587"/>
    <lineage>
        <taxon>Bacteria</taxon>
        <taxon>Bacillati</taxon>
        <taxon>Saganbacteria</taxon>
    </lineage>
</organism>
<dbReference type="GO" id="GO:0005829">
    <property type="term" value="C:cytosol"/>
    <property type="evidence" value="ECO:0007669"/>
    <property type="project" value="TreeGrafter"/>
</dbReference>
<gene>
    <name evidence="4" type="primary">infC</name>
    <name evidence="9" type="ORF">A2438_05475</name>
</gene>
<keyword evidence="3 4" id="KW-0648">Protein biosynthesis</keyword>
<evidence type="ECO:0000256" key="5">
    <source>
        <dbReference type="NCBIfam" id="TIGR00168"/>
    </source>
</evidence>
<dbReference type="NCBIfam" id="TIGR00168">
    <property type="entry name" value="infC"/>
    <property type="match status" value="1"/>
</dbReference>